<dbReference type="SMART" id="SM00448">
    <property type="entry name" value="REC"/>
    <property type="match status" value="2"/>
</dbReference>
<dbReference type="InterPro" id="IPR000160">
    <property type="entry name" value="GGDEF_dom"/>
</dbReference>
<dbReference type="PROSITE" id="PS50887">
    <property type="entry name" value="GGDEF"/>
    <property type="match status" value="1"/>
</dbReference>
<dbReference type="EC" id="2.7.7.65" evidence="1"/>
<dbReference type="Pfam" id="PF00072">
    <property type="entry name" value="Response_reg"/>
    <property type="match status" value="2"/>
</dbReference>
<dbReference type="PROSITE" id="PS50110">
    <property type="entry name" value="RESPONSE_REGULATORY"/>
    <property type="match status" value="2"/>
</dbReference>
<evidence type="ECO:0000313" key="6">
    <source>
        <dbReference type="EMBL" id="OSS42965.1"/>
    </source>
</evidence>
<dbReference type="CDD" id="cd01949">
    <property type="entry name" value="GGDEF"/>
    <property type="match status" value="1"/>
</dbReference>
<proteinExistence type="predicted"/>
<dbReference type="PANTHER" id="PTHR45138">
    <property type="entry name" value="REGULATORY COMPONENTS OF SENSORY TRANSDUCTION SYSTEM"/>
    <property type="match status" value="1"/>
</dbReference>
<keyword evidence="3" id="KW-0597">Phosphoprotein</keyword>
<dbReference type="Gene3D" id="3.40.50.2300">
    <property type="match status" value="2"/>
</dbReference>
<evidence type="ECO:0000259" key="5">
    <source>
        <dbReference type="PROSITE" id="PS50887"/>
    </source>
</evidence>
<dbReference type="NCBIfam" id="TIGR00254">
    <property type="entry name" value="GGDEF"/>
    <property type="match status" value="1"/>
</dbReference>
<reference evidence="6 7" key="1">
    <citation type="journal article" date="2017" name="Front. Microbiol.">
        <title>Genome Sequence of Desulfurella amilsii Strain TR1 and Comparative Genomics of Desulfurellaceae Family.</title>
        <authorList>
            <person name="Florentino A.P."/>
            <person name="Stams A.J."/>
            <person name="Sanchez-Andrea I."/>
        </authorList>
    </citation>
    <scope>NUCLEOTIDE SEQUENCE [LARGE SCALE GENOMIC DNA]</scope>
    <source>
        <strain evidence="6 7">TR1</strain>
    </source>
</reference>
<dbReference type="RefSeq" id="WP_086032896.1">
    <property type="nucleotide sequence ID" value="NZ_MDSU01000001.1"/>
</dbReference>
<dbReference type="SUPFAM" id="SSF55073">
    <property type="entry name" value="Nucleotide cyclase"/>
    <property type="match status" value="1"/>
</dbReference>
<feature type="domain" description="GGDEF" evidence="5">
    <location>
        <begin position="288"/>
        <end position="423"/>
    </location>
</feature>
<dbReference type="PANTHER" id="PTHR45138:SF9">
    <property type="entry name" value="DIGUANYLATE CYCLASE DGCM-RELATED"/>
    <property type="match status" value="1"/>
</dbReference>
<feature type="modified residue" description="4-aspartylphosphate" evidence="3">
    <location>
        <position position="178"/>
    </location>
</feature>
<dbReference type="GO" id="GO:0000160">
    <property type="term" value="P:phosphorelay signal transduction system"/>
    <property type="evidence" value="ECO:0007669"/>
    <property type="project" value="InterPro"/>
</dbReference>
<feature type="domain" description="Response regulatory" evidence="4">
    <location>
        <begin position="128"/>
        <end position="245"/>
    </location>
</feature>
<dbReference type="InterPro" id="IPR029787">
    <property type="entry name" value="Nucleotide_cyclase"/>
</dbReference>
<dbReference type="STRING" id="1562698.DESAMIL20_73"/>
<protein>
    <recommendedName>
        <fullName evidence="1">diguanylate cyclase</fullName>
        <ecNumber evidence="1">2.7.7.65</ecNumber>
    </recommendedName>
</protein>
<dbReference type="Pfam" id="PF00990">
    <property type="entry name" value="GGDEF"/>
    <property type="match status" value="1"/>
</dbReference>
<gene>
    <name evidence="6" type="ORF">DESAMIL20_73</name>
</gene>
<feature type="modified residue" description="4-aspartylphosphate" evidence="3">
    <location>
        <position position="53"/>
    </location>
</feature>
<organism evidence="6 7">
    <name type="scientific">Desulfurella amilsii</name>
    <dbReference type="NCBI Taxonomy" id="1562698"/>
    <lineage>
        <taxon>Bacteria</taxon>
        <taxon>Pseudomonadati</taxon>
        <taxon>Campylobacterota</taxon>
        <taxon>Desulfurellia</taxon>
        <taxon>Desulfurellales</taxon>
        <taxon>Desulfurellaceae</taxon>
        <taxon>Desulfurella</taxon>
    </lineage>
</organism>
<evidence type="ECO:0000313" key="7">
    <source>
        <dbReference type="Proteomes" id="UP000194141"/>
    </source>
</evidence>
<keyword evidence="7" id="KW-1185">Reference proteome</keyword>
<evidence type="ECO:0000259" key="4">
    <source>
        <dbReference type="PROSITE" id="PS50110"/>
    </source>
</evidence>
<dbReference type="SMART" id="SM00267">
    <property type="entry name" value="GGDEF"/>
    <property type="match status" value="1"/>
</dbReference>
<sequence>MKKRILICDDSSTIRAIIKKELQDYFDLEIFEDGIYAYNFLLRGQRLDFAVIDGEMPQMNGFELLKKIKEELNLIFLPVVILTANEGDYYEKEAFNLGAFDFLKKPFNQGELLTYLLDYFNEKITEGSVLVVEDSMLQNETICQQLRLKNIQPVSAKNAVEAMRYLLSGYDVDVILMDIFLPQYTGYDLISILKSDERFITIPIVGLTAFRQKDILSEILDLGADDFIYKPYNINEFFARIRANIRISKLIKRLKETSEKDYLTGIYNRRTFFHFLENLSALSIRENKPLSFMILDIDYFKKINDTYGHDVGDFVLKKLAEIVLKMTRRSDIFGRYGGEEFCLALPNTDLYGACLLANKILSTIAQTIITFKNNKTISFNITISIGVSEFAKDMNIDELIKIADNNLYLAKENGRNRVYPLFSKLDSKNYLKGF</sequence>
<feature type="domain" description="Response regulatory" evidence="4">
    <location>
        <begin position="4"/>
        <end position="120"/>
    </location>
</feature>
<dbReference type="EMBL" id="MDSU01000001">
    <property type="protein sequence ID" value="OSS42965.1"/>
    <property type="molecule type" value="Genomic_DNA"/>
</dbReference>
<dbReference type="Gene3D" id="3.30.70.270">
    <property type="match status" value="1"/>
</dbReference>
<dbReference type="InterPro" id="IPR050469">
    <property type="entry name" value="Diguanylate_Cyclase"/>
</dbReference>
<dbReference type="FunFam" id="3.30.70.270:FF:000001">
    <property type="entry name" value="Diguanylate cyclase domain protein"/>
    <property type="match status" value="1"/>
</dbReference>
<dbReference type="OrthoDB" id="5333838at2"/>
<comment type="catalytic activity">
    <reaction evidence="2">
        <text>2 GTP = 3',3'-c-di-GMP + 2 diphosphate</text>
        <dbReference type="Rhea" id="RHEA:24898"/>
        <dbReference type="ChEBI" id="CHEBI:33019"/>
        <dbReference type="ChEBI" id="CHEBI:37565"/>
        <dbReference type="ChEBI" id="CHEBI:58805"/>
        <dbReference type="EC" id="2.7.7.65"/>
    </reaction>
</comment>
<dbReference type="InterPro" id="IPR043128">
    <property type="entry name" value="Rev_trsase/Diguanyl_cyclase"/>
</dbReference>
<evidence type="ECO:0000256" key="3">
    <source>
        <dbReference type="PROSITE-ProRule" id="PRU00169"/>
    </source>
</evidence>
<dbReference type="AlphaFoldDB" id="A0A1X4XZK2"/>
<dbReference type="SUPFAM" id="SSF52172">
    <property type="entry name" value="CheY-like"/>
    <property type="match status" value="2"/>
</dbReference>
<evidence type="ECO:0000256" key="2">
    <source>
        <dbReference type="ARBA" id="ARBA00034247"/>
    </source>
</evidence>
<dbReference type="Proteomes" id="UP000194141">
    <property type="component" value="Unassembled WGS sequence"/>
</dbReference>
<dbReference type="GO" id="GO:0052621">
    <property type="term" value="F:diguanylate cyclase activity"/>
    <property type="evidence" value="ECO:0007669"/>
    <property type="project" value="UniProtKB-EC"/>
</dbReference>
<comment type="caution">
    <text evidence="6">The sequence shown here is derived from an EMBL/GenBank/DDBJ whole genome shotgun (WGS) entry which is preliminary data.</text>
</comment>
<name>A0A1X4XZK2_9BACT</name>
<dbReference type="InterPro" id="IPR011006">
    <property type="entry name" value="CheY-like_superfamily"/>
</dbReference>
<evidence type="ECO:0000256" key="1">
    <source>
        <dbReference type="ARBA" id="ARBA00012528"/>
    </source>
</evidence>
<accession>A0A1X4XZK2</accession>
<dbReference type="InterPro" id="IPR001789">
    <property type="entry name" value="Sig_transdc_resp-reg_receiver"/>
</dbReference>